<keyword evidence="18" id="KW-1185">Reference proteome</keyword>
<dbReference type="EC" id="6.3.5.3" evidence="3"/>
<evidence type="ECO:0000259" key="16">
    <source>
        <dbReference type="Pfam" id="PF22689"/>
    </source>
</evidence>
<dbReference type="SUPFAM" id="SSF82697">
    <property type="entry name" value="PurS-like"/>
    <property type="match status" value="1"/>
</dbReference>
<evidence type="ECO:0000259" key="14">
    <source>
        <dbReference type="Pfam" id="PF18072"/>
    </source>
</evidence>
<comment type="pathway">
    <text evidence="1">Purine metabolism; IMP biosynthesis via de novo pathway; 5-amino-1-(5-phospho-D-ribosyl)imidazole from N(2)-formyl-N(1)-(5-phospho-D-ribosyl)glycinamide: step 1/2.</text>
</comment>
<dbReference type="InterPro" id="IPR029062">
    <property type="entry name" value="Class_I_gatase-like"/>
</dbReference>
<dbReference type="Gene3D" id="1.10.8.750">
    <property type="entry name" value="Phosphoribosylformylglycinamidine synthase, linker domain"/>
    <property type="match status" value="1"/>
</dbReference>
<dbReference type="NCBIfam" id="NF003672">
    <property type="entry name" value="PRK05297.1"/>
    <property type="match status" value="1"/>
</dbReference>
<dbReference type="Pfam" id="PF18072">
    <property type="entry name" value="FGAR-AT_linker"/>
    <property type="match status" value="1"/>
</dbReference>
<dbReference type="PROSITE" id="PS51273">
    <property type="entry name" value="GATASE_TYPE_1"/>
    <property type="match status" value="1"/>
</dbReference>
<dbReference type="InterPro" id="IPR036676">
    <property type="entry name" value="PurM-like_C_sf"/>
</dbReference>
<dbReference type="Gene3D" id="3.90.650.10">
    <property type="entry name" value="PurM-like C-terminal domain"/>
    <property type="match status" value="2"/>
</dbReference>
<dbReference type="InterPro" id="IPR041609">
    <property type="entry name" value="PurL_linker"/>
</dbReference>
<evidence type="ECO:0000256" key="12">
    <source>
        <dbReference type="ARBA" id="ARBA00032632"/>
    </source>
</evidence>
<evidence type="ECO:0000256" key="4">
    <source>
        <dbReference type="ARBA" id="ARBA00022598"/>
    </source>
</evidence>
<dbReference type="Gene3D" id="3.40.50.880">
    <property type="match status" value="1"/>
</dbReference>
<evidence type="ECO:0000256" key="2">
    <source>
        <dbReference type="ARBA" id="ARBA00008608"/>
    </source>
</evidence>
<evidence type="ECO:0000259" key="15">
    <source>
        <dbReference type="Pfam" id="PF18076"/>
    </source>
</evidence>
<dbReference type="SUPFAM" id="SSF56042">
    <property type="entry name" value="PurM C-terminal domain-like"/>
    <property type="match status" value="2"/>
</dbReference>
<dbReference type="Proteomes" id="UP001642502">
    <property type="component" value="Unassembled WGS sequence"/>
</dbReference>
<evidence type="ECO:0000259" key="13">
    <source>
        <dbReference type="Pfam" id="PF02769"/>
    </source>
</evidence>
<keyword evidence="7" id="KW-0658">Purine biosynthesis</keyword>
<keyword evidence="9" id="KW-0460">Magnesium</keyword>
<dbReference type="InterPro" id="IPR055181">
    <property type="entry name" value="FGAR-AT_PurM_N-like"/>
</dbReference>
<sequence>MASVFFSLTGESCFTPAEAQKLTDRINALPGSPPIASISGHWTYHVSLKPGSLPKDVTGRLEQLLPLGKTPASSGPDGSAGSETLPGHCHSFAIAPRNISPWSSKATSIAAVCGMGAQIERIERSRTVAVTFTDAFQGSDADLPFRDLLHDRMTEALTAGSEPDLARMFAHEARRPLETVALFDQADTDPIAVLRAYNEAKGLALDEDEMAYLVAEFKALGRSPNDVELFSFAQVNSEHCRHKQFNARWTIDGVEKPKSLFQMIRNTHERNSNYTVSAYSDNAAVFHAEPAQFWAPDYSTRVWRLTKDDGPSCFLAKVETHNHPTAISAFQGAATGAGGEIRDEGAVGRGSTPKAGLCGFWVSDLLIPDLPAPWDVDIGKPGHYTSSLDIMLDAPIGSARYNNEFGRPCLAGVFRTLLVNDGEEVSAKNAYRGFHKPILIAGGLGTVRPGHALKDPRDVRNGAHVIVLGGPAMLIGLGGGAASSNANAGSAASAALDFDSVQRGNPEIERRAQMVINTCVALGDENPIAMIHDVGAGGLSNALPELVNDAGFGGKFELRQVESADNSMSPLQIWCNEAQERYVLLVNPEGYNRFMSICSRERCGFSNVGTVVEKDANGVSKLIVTDRDASSTTPNPIDLPMATLFPRNRRLDRVVASRTPKLDVFDPVSSIRESYGKSLDDRELLAETVRRVLLVPSVGSKSFLITIGDRSVGGLVARDQMVGPWQIPVSDVAVTAGGFSVDGKVRSGEAMAMGEKPTLALISPAASARMAVVESLMNLGASDLRGGLKRVKLSANWMAAVNHPGEGAALYEAVHAIGEELCPRLGLEIPVGKDSTSMKTAWSDVDADGNSELKTVTAPVSVVISAFSVVGDVTKTWTPQLRRVEDVGETVLMYVDLARGHQALGGSALAQSLGRVGHEAPDVRDNTAAGENIVADYFDALAQLHESGVVLAYHDVSDGGLLTTLAEMMFAGRCGVDVMLDGISKSGSLNDVISALFHEELGAVFQIRKGDEMLFKAGFSTCGPPAGLIRKFGVVKAKSRQSLTVRYGNSTLVQLERSELQQWWSKTSHAMQRLRDNQSCADAEFATIADDADPGISYRLTYKPADTLAPLTAPISRLLGKTPRVAILREQGVNGHAEMAFAFRAAGFDAVDVHMTDILEGRSLADFAGLAACGGFSYGDVPAAGMGWAASILMHKENARREFEAFFKRPDTFTLGVCNGCQMLSRLQELIPGTEHWPTFVSNASEQFEARLSMVTITEDEKRTDGVLPSVFLHGMAGSSLPVVVSHGEGRALYKSAADQQAIESGGLAPIRYVDNRLNVTETYPFNPNGSPGGVAGVRSRDGRVLAMMPHPERTIVAGVGSYLPAGSVEEWGDFGPWIRMFRSARRWVG</sequence>
<dbReference type="InterPro" id="IPR010918">
    <property type="entry name" value="PurM-like_C_dom"/>
</dbReference>
<dbReference type="GO" id="GO:0004642">
    <property type="term" value="F:phosphoribosylformylglycinamidine synthase activity"/>
    <property type="evidence" value="ECO:0007669"/>
    <property type="project" value="UniProtKB-EC"/>
</dbReference>
<evidence type="ECO:0000256" key="5">
    <source>
        <dbReference type="ARBA" id="ARBA00022723"/>
    </source>
</evidence>
<dbReference type="Pfam" id="PF18076">
    <property type="entry name" value="FGAR-AT_N"/>
    <property type="match status" value="1"/>
</dbReference>
<feature type="domain" description="PurM-like C-terminal" evidence="13">
    <location>
        <begin position="462"/>
        <end position="617"/>
    </location>
</feature>
<protein>
    <recommendedName>
        <fullName evidence="3">phosphoribosylformylglycinamidine synthase</fullName>
        <ecNumber evidence="3">6.3.5.3</ecNumber>
    </recommendedName>
    <alternativeName>
        <fullName evidence="12">Formylglycinamide ribonucleotide amidotransferase</fullName>
    </alternativeName>
    <alternativeName>
        <fullName evidence="11">Formylglycinamide ribotide amidotransferase</fullName>
    </alternativeName>
</protein>
<evidence type="ECO:0000313" key="17">
    <source>
        <dbReference type="EMBL" id="CAK7263376.1"/>
    </source>
</evidence>
<feature type="domain" description="FGAR-AT PurM N-terminal-like" evidence="16">
    <location>
        <begin position="700"/>
        <end position="868"/>
    </location>
</feature>
<dbReference type="InterPro" id="IPR036604">
    <property type="entry name" value="PurS-like_sf"/>
</dbReference>
<comment type="caution">
    <text evidence="17">The sequence shown here is derived from an EMBL/GenBank/DDBJ whole genome shotgun (WGS) entry which is preliminary data.</text>
</comment>
<dbReference type="SMART" id="SM01211">
    <property type="entry name" value="GATase_5"/>
    <property type="match status" value="1"/>
</dbReference>
<evidence type="ECO:0000256" key="8">
    <source>
        <dbReference type="ARBA" id="ARBA00022840"/>
    </source>
</evidence>
<keyword evidence="5" id="KW-0479">Metal-binding</keyword>
<dbReference type="SUPFAM" id="SSF52317">
    <property type="entry name" value="Class I glutamine amidotransferase-like"/>
    <property type="match status" value="1"/>
</dbReference>
<evidence type="ECO:0000256" key="10">
    <source>
        <dbReference type="ARBA" id="ARBA00022962"/>
    </source>
</evidence>
<feature type="domain" description="Phosphoribosylformylglycinamidine synthase N-terminal" evidence="15">
    <location>
        <begin position="42"/>
        <end position="169"/>
    </location>
</feature>
<dbReference type="Pfam" id="PF13507">
    <property type="entry name" value="GATase_5"/>
    <property type="match status" value="1"/>
</dbReference>
<reference evidence="17 18" key="1">
    <citation type="submission" date="2024-01" db="EMBL/GenBank/DDBJ databases">
        <authorList>
            <person name="Allen C."/>
            <person name="Tagirdzhanova G."/>
        </authorList>
    </citation>
    <scope>NUCLEOTIDE SEQUENCE [LARGE SCALE GENOMIC DNA]</scope>
    <source>
        <strain evidence="17 18">CBS 119000</strain>
    </source>
</reference>
<dbReference type="InterPro" id="IPR010073">
    <property type="entry name" value="PurL_large"/>
</dbReference>
<accession>A0ABP0D593</accession>
<evidence type="ECO:0000256" key="6">
    <source>
        <dbReference type="ARBA" id="ARBA00022741"/>
    </source>
</evidence>
<evidence type="ECO:0000256" key="7">
    <source>
        <dbReference type="ARBA" id="ARBA00022755"/>
    </source>
</evidence>
<gene>
    <name evidence="17" type="primary">ADE6</name>
    <name evidence="17" type="ORF">SEPCBS119000_000439</name>
</gene>
<dbReference type="HAMAP" id="MF_00419">
    <property type="entry name" value="PurL_1"/>
    <property type="match status" value="1"/>
</dbReference>
<name>A0ABP0D593_9PEZI</name>
<keyword evidence="10" id="KW-0315">Glutamine amidotransferase</keyword>
<dbReference type="Pfam" id="PF02769">
    <property type="entry name" value="AIRS_C"/>
    <property type="match status" value="2"/>
</dbReference>
<keyword evidence="4 17" id="KW-0436">Ligase</keyword>
<evidence type="ECO:0000256" key="11">
    <source>
        <dbReference type="ARBA" id="ARBA00029823"/>
    </source>
</evidence>
<dbReference type="CDD" id="cd01740">
    <property type="entry name" value="GATase1_FGAR_AT"/>
    <property type="match status" value="1"/>
</dbReference>
<keyword evidence="6" id="KW-0547">Nucleotide-binding</keyword>
<dbReference type="EMBL" id="CAWUON010000003">
    <property type="protein sequence ID" value="CAK7263376.1"/>
    <property type="molecule type" value="Genomic_DNA"/>
</dbReference>
<dbReference type="NCBIfam" id="TIGR01735">
    <property type="entry name" value="FGAM_synt"/>
    <property type="match status" value="1"/>
</dbReference>
<dbReference type="Gene3D" id="3.30.1330.10">
    <property type="entry name" value="PurM-like, N-terminal domain"/>
    <property type="match status" value="2"/>
</dbReference>
<dbReference type="Pfam" id="PF22689">
    <property type="entry name" value="FGAR-AT_PurM_N-like"/>
    <property type="match status" value="1"/>
</dbReference>
<feature type="domain" description="PurM-like C-terminal" evidence="13">
    <location>
        <begin position="904"/>
        <end position="1003"/>
    </location>
</feature>
<keyword evidence="8" id="KW-0067">ATP-binding</keyword>
<feature type="domain" description="Phosphoribosylformylglycinamidine synthase linker" evidence="14">
    <location>
        <begin position="194"/>
        <end position="243"/>
    </location>
</feature>
<dbReference type="SUPFAM" id="SSF55326">
    <property type="entry name" value="PurM N-terminal domain-like"/>
    <property type="match status" value="2"/>
</dbReference>
<dbReference type="PANTHER" id="PTHR10099:SF1">
    <property type="entry name" value="PHOSPHORIBOSYLFORMYLGLYCINAMIDINE SYNTHASE"/>
    <property type="match status" value="1"/>
</dbReference>
<evidence type="ECO:0000256" key="1">
    <source>
        <dbReference type="ARBA" id="ARBA00004920"/>
    </source>
</evidence>
<dbReference type="SUPFAM" id="SSF109736">
    <property type="entry name" value="FGAM synthase PurL, linker domain"/>
    <property type="match status" value="1"/>
</dbReference>
<dbReference type="InterPro" id="IPR036921">
    <property type="entry name" value="PurM-like_N_sf"/>
</dbReference>
<dbReference type="PANTHER" id="PTHR10099">
    <property type="entry name" value="PHOSPHORIBOSYLFORMYLGLYCINAMIDINE SYNTHASE"/>
    <property type="match status" value="1"/>
</dbReference>
<evidence type="ECO:0000313" key="18">
    <source>
        <dbReference type="Proteomes" id="UP001642502"/>
    </source>
</evidence>
<dbReference type="InterPro" id="IPR040707">
    <property type="entry name" value="FGAR-AT_N"/>
</dbReference>
<evidence type="ECO:0000256" key="9">
    <source>
        <dbReference type="ARBA" id="ARBA00022842"/>
    </source>
</evidence>
<organism evidence="17 18">
    <name type="scientific">Sporothrix epigloea</name>
    <dbReference type="NCBI Taxonomy" id="1892477"/>
    <lineage>
        <taxon>Eukaryota</taxon>
        <taxon>Fungi</taxon>
        <taxon>Dikarya</taxon>
        <taxon>Ascomycota</taxon>
        <taxon>Pezizomycotina</taxon>
        <taxon>Sordariomycetes</taxon>
        <taxon>Sordariomycetidae</taxon>
        <taxon>Ophiostomatales</taxon>
        <taxon>Ophiostomataceae</taxon>
        <taxon>Sporothrix</taxon>
    </lineage>
</organism>
<comment type="similarity">
    <text evidence="2">In the N-terminal section; belongs to the FGAMS family.</text>
</comment>
<evidence type="ECO:0000256" key="3">
    <source>
        <dbReference type="ARBA" id="ARBA00012747"/>
    </source>
</evidence>
<proteinExistence type="inferred from homology"/>
<dbReference type="CDD" id="cd02204">
    <property type="entry name" value="PurL_repeat2"/>
    <property type="match status" value="1"/>
</dbReference>